<dbReference type="Proteomes" id="UP001212152">
    <property type="component" value="Unassembled WGS sequence"/>
</dbReference>
<feature type="region of interest" description="Disordered" evidence="1">
    <location>
        <begin position="98"/>
        <end position="120"/>
    </location>
</feature>
<organism evidence="2 3">
    <name type="scientific">Geranomyces variabilis</name>
    <dbReference type="NCBI Taxonomy" id="109894"/>
    <lineage>
        <taxon>Eukaryota</taxon>
        <taxon>Fungi</taxon>
        <taxon>Fungi incertae sedis</taxon>
        <taxon>Chytridiomycota</taxon>
        <taxon>Chytridiomycota incertae sedis</taxon>
        <taxon>Chytridiomycetes</taxon>
        <taxon>Spizellomycetales</taxon>
        <taxon>Powellomycetaceae</taxon>
        <taxon>Geranomyces</taxon>
    </lineage>
</organism>
<evidence type="ECO:0000256" key="1">
    <source>
        <dbReference type="SAM" id="MobiDB-lite"/>
    </source>
</evidence>
<evidence type="ECO:0000313" key="2">
    <source>
        <dbReference type="EMBL" id="KAJ3169690.1"/>
    </source>
</evidence>
<keyword evidence="3" id="KW-1185">Reference proteome</keyword>
<comment type="caution">
    <text evidence="2">The sequence shown here is derived from an EMBL/GenBank/DDBJ whole genome shotgun (WGS) entry which is preliminary data.</text>
</comment>
<feature type="compositionally biased region" description="Polar residues" evidence="1">
    <location>
        <begin position="110"/>
        <end position="120"/>
    </location>
</feature>
<sequence length="120" mass="13846">MDELFAKRVALVDQIKTEAQNYEVYTHRLRLAESSLPKVSRKHALFSGWPNGVQRGQQVCMERVLACARRRVLLKYALRDRLTTADAVPITPFERVATPSVHHERAHPTPEQSVQKKCRR</sequence>
<proteinExistence type="predicted"/>
<reference evidence="2" key="1">
    <citation type="submission" date="2020-05" db="EMBL/GenBank/DDBJ databases">
        <title>Phylogenomic resolution of chytrid fungi.</title>
        <authorList>
            <person name="Stajich J.E."/>
            <person name="Amses K."/>
            <person name="Simmons R."/>
            <person name="Seto K."/>
            <person name="Myers J."/>
            <person name="Bonds A."/>
            <person name="Quandt C.A."/>
            <person name="Barry K."/>
            <person name="Liu P."/>
            <person name="Grigoriev I."/>
            <person name="Longcore J.E."/>
            <person name="James T.Y."/>
        </authorList>
    </citation>
    <scope>NUCLEOTIDE SEQUENCE</scope>
    <source>
        <strain evidence="2">JEL0379</strain>
    </source>
</reference>
<dbReference type="AlphaFoldDB" id="A0AAD5XJE7"/>
<dbReference type="EMBL" id="JADGJQ010000105">
    <property type="protein sequence ID" value="KAJ3169690.1"/>
    <property type="molecule type" value="Genomic_DNA"/>
</dbReference>
<evidence type="ECO:0000313" key="3">
    <source>
        <dbReference type="Proteomes" id="UP001212152"/>
    </source>
</evidence>
<protein>
    <submittedName>
        <fullName evidence="2">Uncharacterized protein</fullName>
    </submittedName>
</protein>
<accession>A0AAD5XJE7</accession>
<gene>
    <name evidence="2" type="ORF">HDU87_000571</name>
</gene>
<name>A0AAD5XJE7_9FUNG</name>